<comment type="cofactor">
    <cofactor evidence="1">
        <name>a divalent metal cation</name>
        <dbReference type="ChEBI" id="CHEBI:60240"/>
    </cofactor>
</comment>
<keyword evidence="2" id="KW-0540">Nuclease</keyword>
<dbReference type="PANTHER" id="PTHR30636">
    <property type="entry name" value="UPF0701 PROTEIN YICC"/>
    <property type="match status" value="1"/>
</dbReference>
<dbReference type="Pfam" id="PF08340">
    <property type="entry name" value="YicC-like_C"/>
    <property type="match status" value="1"/>
</dbReference>
<dbReference type="AlphaFoldDB" id="K0IZ02"/>
<dbReference type="NCBIfam" id="TIGR00255">
    <property type="entry name" value="YicC/YloC family endoribonuclease"/>
    <property type="match status" value="1"/>
</dbReference>
<dbReference type="GO" id="GO:0016787">
    <property type="term" value="F:hydrolase activity"/>
    <property type="evidence" value="ECO:0007669"/>
    <property type="project" value="UniProtKB-KW"/>
</dbReference>
<protein>
    <recommendedName>
        <fullName evidence="10">YicC family protein</fullName>
    </recommendedName>
</protein>
<keyword evidence="9" id="KW-1185">Reference proteome</keyword>
<dbReference type="EMBL" id="AP012050">
    <property type="protein sequence ID" value="BAM47684.1"/>
    <property type="molecule type" value="Genomic_DNA"/>
</dbReference>
<evidence type="ECO:0000313" key="8">
    <source>
        <dbReference type="EMBL" id="BAM47684.1"/>
    </source>
</evidence>
<dbReference type="RefSeq" id="WP_015010282.1">
    <property type="nucleotide sequence ID" value="NC_018704.1"/>
</dbReference>
<organism evidence="8 9">
    <name type="scientific">Amphibacillus xylanus (strain ATCC 51415 / DSM 6626 / JCM 7361 / LMG 17667 / NBRC 15112 / Ep01)</name>
    <dbReference type="NCBI Taxonomy" id="698758"/>
    <lineage>
        <taxon>Bacteria</taxon>
        <taxon>Bacillati</taxon>
        <taxon>Bacillota</taxon>
        <taxon>Bacilli</taxon>
        <taxon>Bacillales</taxon>
        <taxon>Bacillaceae</taxon>
        <taxon>Amphibacillus</taxon>
    </lineage>
</organism>
<dbReference type="InterPro" id="IPR005229">
    <property type="entry name" value="YicC/YloC-like"/>
</dbReference>
<dbReference type="PANTHER" id="PTHR30636:SF3">
    <property type="entry name" value="UPF0701 PROTEIN YICC"/>
    <property type="match status" value="1"/>
</dbReference>
<sequence>MVHSMTGYAQIESWYNQTKVSLEIKTVNHRFLDISLNIPHLLNPYEDKLKSVIRSFFHRGRIDLYLSIEGNDVNQQKIEANWELINQYNEIIHQIQDQYPQTSDQLLRGLPAFSDLLQVTEIADASDDFLNFILELLQSACQSVNEMRQIEGKRLAQDIHERVYTIYSLVQKLTNQREIAKDQHYQRMVDRLNELLTKNNLTQDDRFYHELAILAEKGDISEEITRIHSHLKQIELLLDQQGEIGRKMDFITQELIRESNTIGSKANDPLISEYIVELKATVEKIKEQVQNIE</sequence>
<dbReference type="Pfam" id="PF03755">
    <property type="entry name" value="YicC-like_N"/>
    <property type="match status" value="1"/>
</dbReference>
<dbReference type="KEGG" id="axl:AXY_15520"/>
<dbReference type="GO" id="GO:0004521">
    <property type="term" value="F:RNA endonuclease activity"/>
    <property type="evidence" value="ECO:0007669"/>
    <property type="project" value="InterPro"/>
</dbReference>
<evidence type="ECO:0000256" key="1">
    <source>
        <dbReference type="ARBA" id="ARBA00001968"/>
    </source>
</evidence>
<evidence type="ECO:0000256" key="2">
    <source>
        <dbReference type="ARBA" id="ARBA00022722"/>
    </source>
</evidence>
<evidence type="ECO:0000256" key="5">
    <source>
        <dbReference type="ARBA" id="ARBA00035648"/>
    </source>
</evidence>
<dbReference type="STRING" id="698758.AXY_15520"/>
<dbReference type="InterPro" id="IPR013551">
    <property type="entry name" value="YicC-like_C"/>
</dbReference>
<evidence type="ECO:0000256" key="4">
    <source>
        <dbReference type="ARBA" id="ARBA00022801"/>
    </source>
</evidence>
<gene>
    <name evidence="8" type="ordered locus">AXY_15520</name>
</gene>
<feature type="domain" description="Endoribonuclease YicC-like N-terminal" evidence="6">
    <location>
        <begin position="2"/>
        <end position="156"/>
    </location>
</feature>
<evidence type="ECO:0000313" key="9">
    <source>
        <dbReference type="Proteomes" id="UP000006294"/>
    </source>
</evidence>
<reference evidence="8 9" key="1">
    <citation type="submission" date="2011-01" db="EMBL/GenBank/DDBJ databases">
        <title>Whole genome sequence of Amphibacillus xylinus NBRC 15112.</title>
        <authorList>
            <person name="Nakazawa H."/>
            <person name="Katano Y."/>
            <person name="Nakamura S."/>
            <person name="Sasagawa M."/>
            <person name="Fukada J."/>
            <person name="Arai T."/>
            <person name="Sasakura N."/>
            <person name="Mochizuki D."/>
            <person name="Hosoyama A."/>
            <person name="Harada K."/>
            <person name="Horikawa H."/>
            <person name="Kato Y."/>
            <person name="Harada T."/>
            <person name="Sasaki K."/>
            <person name="Sekiguchi M."/>
            <person name="Hodoyama M."/>
            <person name="Nishiko R."/>
            <person name="Narita H."/>
            <person name="Hanamaki A."/>
            <person name="Hata C."/>
            <person name="Konno Y."/>
            <person name="Niimura Y."/>
            <person name="Yamazaki S."/>
            <person name="Fujita N."/>
        </authorList>
    </citation>
    <scope>NUCLEOTIDE SEQUENCE [LARGE SCALE GENOMIC DNA]</scope>
    <source>
        <strain evidence="9">ATCC 51415 / DSM 6626 / JCM 7361 / LMG 17667 / NBRC 15112 / Ep01</strain>
    </source>
</reference>
<comment type="similarity">
    <text evidence="5">Belongs to the YicC/YloC family.</text>
</comment>
<dbReference type="eggNOG" id="COG1561">
    <property type="taxonomic scope" value="Bacteria"/>
</dbReference>
<dbReference type="PATRIC" id="fig|698758.3.peg.1549"/>
<keyword evidence="3" id="KW-0255">Endonuclease</keyword>
<accession>K0IZ02</accession>
<dbReference type="Proteomes" id="UP000006294">
    <property type="component" value="Chromosome"/>
</dbReference>
<keyword evidence="4" id="KW-0378">Hydrolase</keyword>
<evidence type="ECO:0000259" key="7">
    <source>
        <dbReference type="Pfam" id="PF08340"/>
    </source>
</evidence>
<dbReference type="HOGENOM" id="CLU_076609_1_0_9"/>
<evidence type="ECO:0000259" key="6">
    <source>
        <dbReference type="Pfam" id="PF03755"/>
    </source>
</evidence>
<feature type="domain" description="Endoribonuclease YicC-like C-terminal" evidence="7">
    <location>
        <begin position="177"/>
        <end position="293"/>
    </location>
</feature>
<dbReference type="InterPro" id="IPR013527">
    <property type="entry name" value="YicC-like_N"/>
</dbReference>
<evidence type="ECO:0008006" key="10">
    <source>
        <dbReference type="Google" id="ProtNLM"/>
    </source>
</evidence>
<proteinExistence type="inferred from homology"/>
<evidence type="ECO:0000256" key="3">
    <source>
        <dbReference type="ARBA" id="ARBA00022759"/>
    </source>
</evidence>
<name>K0IZ02_AMPXN</name>
<dbReference type="OrthoDB" id="9771229at2"/>